<evidence type="ECO:0000256" key="2">
    <source>
        <dbReference type="ARBA" id="ARBA00022723"/>
    </source>
</evidence>
<evidence type="ECO:0000313" key="5">
    <source>
        <dbReference type="EMBL" id="QHT68485.1"/>
    </source>
</evidence>
<accession>A0A6C0GKG1</accession>
<organism evidence="5 6">
    <name type="scientific">Rhodocytophaga rosea</name>
    <dbReference type="NCBI Taxonomy" id="2704465"/>
    <lineage>
        <taxon>Bacteria</taxon>
        <taxon>Pseudomonadati</taxon>
        <taxon>Bacteroidota</taxon>
        <taxon>Cytophagia</taxon>
        <taxon>Cytophagales</taxon>
        <taxon>Rhodocytophagaceae</taxon>
        <taxon>Rhodocytophaga</taxon>
    </lineage>
</organism>
<dbReference type="Proteomes" id="UP000480178">
    <property type="component" value="Chromosome"/>
</dbReference>
<reference evidence="5 6" key="1">
    <citation type="submission" date="2020-01" db="EMBL/GenBank/DDBJ databases">
        <authorList>
            <person name="Kim M.K."/>
        </authorList>
    </citation>
    <scope>NUCLEOTIDE SEQUENCE [LARGE SCALE GENOMIC DNA]</scope>
    <source>
        <strain evidence="5 6">172606-1</strain>
    </source>
</reference>
<dbReference type="GO" id="GO:0046872">
    <property type="term" value="F:metal ion binding"/>
    <property type="evidence" value="ECO:0007669"/>
    <property type="project" value="UniProtKB-KW"/>
</dbReference>
<gene>
    <name evidence="5" type="ORF">GXP67_18470</name>
</gene>
<evidence type="ECO:0000259" key="4">
    <source>
        <dbReference type="Pfam" id="PF13442"/>
    </source>
</evidence>
<keyword evidence="1" id="KW-0349">Heme</keyword>
<evidence type="ECO:0000256" key="1">
    <source>
        <dbReference type="ARBA" id="ARBA00022617"/>
    </source>
</evidence>
<dbReference type="InterPro" id="IPR009056">
    <property type="entry name" value="Cyt_c-like_dom"/>
</dbReference>
<dbReference type="SUPFAM" id="SSF46626">
    <property type="entry name" value="Cytochrome c"/>
    <property type="match status" value="1"/>
</dbReference>
<evidence type="ECO:0000313" key="6">
    <source>
        <dbReference type="Proteomes" id="UP000480178"/>
    </source>
</evidence>
<dbReference type="AlphaFoldDB" id="A0A6C0GKG1"/>
<dbReference type="Gene3D" id="1.10.760.10">
    <property type="entry name" value="Cytochrome c-like domain"/>
    <property type="match status" value="1"/>
</dbReference>
<keyword evidence="3" id="KW-0408">Iron</keyword>
<dbReference type="RefSeq" id="WP_162444496.1">
    <property type="nucleotide sequence ID" value="NZ_CP048222.1"/>
</dbReference>
<protein>
    <submittedName>
        <fullName evidence="5">Cytochrome c</fullName>
    </submittedName>
</protein>
<dbReference type="KEGG" id="rhoz:GXP67_18470"/>
<dbReference type="PROSITE" id="PS51257">
    <property type="entry name" value="PROKAR_LIPOPROTEIN"/>
    <property type="match status" value="1"/>
</dbReference>
<dbReference type="EMBL" id="CP048222">
    <property type="protein sequence ID" value="QHT68485.1"/>
    <property type="molecule type" value="Genomic_DNA"/>
</dbReference>
<evidence type="ECO:0000256" key="3">
    <source>
        <dbReference type="ARBA" id="ARBA00023004"/>
    </source>
</evidence>
<keyword evidence="6" id="KW-1185">Reference proteome</keyword>
<name>A0A6C0GKG1_9BACT</name>
<keyword evidence="2" id="KW-0479">Metal-binding</keyword>
<dbReference type="Pfam" id="PF13442">
    <property type="entry name" value="Cytochrome_CBB3"/>
    <property type="match status" value="1"/>
</dbReference>
<feature type="domain" description="Cytochrome c" evidence="4">
    <location>
        <begin position="49"/>
        <end position="114"/>
    </location>
</feature>
<dbReference type="InterPro" id="IPR036909">
    <property type="entry name" value="Cyt_c-like_dom_sf"/>
</dbReference>
<sequence length="121" mass="12773">MKKVLLYAGMIFLSACEYQVADKIQPVTDPPACNTELVTFATIIQPMLSQSCGSCHSGGGASGGVRLDNYNSIKQVAQSGKLIGVISHTKGFSAMPQGGAKLSDCKIQQVQAWINKGLPNN</sequence>
<dbReference type="GO" id="GO:0009055">
    <property type="term" value="F:electron transfer activity"/>
    <property type="evidence" value="ECO:0007669"/>
    <property type="project" value="InterPro"/>
</dbReference>
<dbReference type="GO" id="GO:0020037">
    <property type="term" value="F:heme binding"/>
    <property type="evidence" value="ECO:0007669"/>
    <property type="project" value="InterPro"/>
</dbReference>
<proteinExistence type="predicted"/>